<dbReference type="EMBL" id="CM055113">
    <property type="protein sequence ID" value="KAJ7515818.1"/>
    <property type="molecule type" value="Genomic_DNA"/>
</dbReference>
<accession>A0ACC2AE31</accession>
<reference evidence="2" key="1">
    <citation type="journal article" date="2024" name="Proc. Natl. Acad. Sci. U.S.A.">
        <title>Extraordinary preservation of gene collinearity over three hundred million years revealed in homosporous lycophytes.</title>
        <authorList>
            <person name="Li C."/>
            <person name="Wickell D."/>
            <person name="Kuo L.Y."/>
            <person name="Chen X."/>
            <person name="Nie B."/>
            <person name="Liao X."/>
            <person name="Peng D."/>
            <person name="Ji J."/>
            <person name="Jenkins J."/>
            <person name="Williams M."/>
            <person name="Shu S."/>
            <person name="Plott C."/>
            <person name="Barry K."/>
            <person name="Rajasekar S."/>
            <person name="Grimwood J."/>
            <person name="Han X."/>
            <person name="Sun S."/>
            <person name="Hou Z."/>
            <person name="He W."/>
            <person name="Dai G."/>
            <person name="Sun C."/>
            <person name="Schmutz J."/>
            <person name="Leebens-Mack J.H."/>
            <person name="Li F.W."/>
            <person name="Wang L."/>
        </authorList>
    </citation>
    <scope>NUCLEOTIDE SEQUENCE [LARGE SCALE GENOMIC DNA]</scope>
    <source>
        <strain evidence="2">cv. PW_Plant_1</strain>
    </source>
</reference>
<keyword evidence="2" id="KW-1185">Reference proteome</keyword>
<evidence type="ECO:0000313" key="1">
    <source>
        <dbReference type="EMBL" id="KAJ7515818.1"/>
    </source>
</evidence>
<comment type="caution">
    <text evidence="1">The sequence shown here is derived from an EMBL/GenBank/DDBJ whole genome shotgun (WGS) entry which is preliminary data.</text>
</comment>
<sequence>MKRQETSTMKRQEQQQRNVKSGANPSSARRPAPKFLTDLSSLAETPPGPSRTSRSKPSSTLQQEKGSLVSSCVQPVSKKIGRTSSLSGNATIISEATRTTRMVTSNISKMRPGIALSRKNQIQSHQAVKITVSEEEIRVAAANLPLDSLCLCFTKLESVYHIINCASVCRHWQEAVYSDAVWKYLYRTWWQPDHSKDSRLQSLCVSLPLGVNTWKQAFIAKYSDGKQKILSEEINLAIKKGWLHNRRMRDKHGKLAIDCIPGDTMKKLVDRLSLTFQICVNHNKPIGLKGKADVVYFPASCLLRYPTKFTNSGFSLAMLNSVKILATSDKLLRTITVATFSGKDWEMVSRAGANSGLLHLIQQCNTNSASLIAGTLCECLDGSEPISTSGYEQEPLLLLIASIHLSDFLWKLLELGWGFTPQMDRRIVRDNADPTYGLHGWHVSIQLHTFRKLFWSKDFHQVVWNLQESVSGEQAVFPLISTHEIIPGVLSSSWRTEAFSGELRGIFMIDFTLWDENSEIAWQCTRAICSERATMATIEYGPPGIDGERIHAAIYNEKQGISVSLKLCIPFMDLYSRSSDEKPVFAVTDLRFALSSKFLTSWFGRSTI</sequence>
<proteinExistence type="predicted"/>
<name>A0ACC2AE31_DIPCM</name>
<evidence type="ECO:0000313" key="2">
    <source>
        <dbReference type="Proteomes" id="UP001162992"/>
    </source>
</evidence>
<dbReference type="Proteomes" id="UP001162992">
    <property type="component" value="Chromosome 22"/>
</dbReference>
<protein>
    <submittedName>
        <fullName evidence="1">Uncharacterized protein</fullName>
    </submittedName>
</protein>
<gene>
    <name evidence="1" type="ORF">O6H91_22G029000</name>
</gene>
<organism evidence="1 2">
    <name type="scientific">Diphasiastrum complanatum</name>
    <name type="common">Issler's clubmoss</name>
    <name type="synonym">Lycopodium complanatum</name>
    <dbReference type="NCBI Taxonomy" id="34168"/>
    <lineage>
        <taxon>Eukaryota</taxon>
        <taxon>Viridiplantae</taxon>
        <taxon>Streptophyta</taxon>
        <taxon>Embryophyta</taxon>
        <taxon>Tracheophyta</taxon>
        <taxon>Lycopodiopsida</taxon>
        <taxon>Lycopodiales</taxon>
        <taxon>Lycopodiaceae</taxon>
        <taxon>Lycopodioideae</taxon>
        <taxon>Diphasiastrum</taxon>
    </lineage>
</organism>